<dbReference type="SUPFAM" id="SSF52016">
    <property type="entry name" value="LeuD/IlvD-like"/>
    <property type="match status" value="1"/>
</dbReference>
<sequence length="187" mass="20273">MLDGNLGRGVIKISAVKQAHRIVEAPVKLFDDQNQVKAAFESGQLDRDVIVVVRFQGPKANGMPELHKLTPFLGVLQDRGYKVALVTDGRMSGASGKVPAAIHVTPEAVDRGPLSKLQDGDIVRLDAESGELNVLMDAATLEARPCAHISLEHNHFGMGRELFGGFRHLATKAEEGRVYLAVSKRKC</sequence>
<evidence type="ECO:0000313" key="2">
    <source>
        <dbReference type="EMBL" id="BBI62628.1"/>
    </source>
</evidence>
<dbReference type="Proteomes" id="UP000320231">
    <property type="component" value="Chromosome"/>
</dbReference>
<gene>
    <name evidence="2" type="ORF">HSBAA_39340</name>
</gene>
<reference evidence="2 3" key="1">
    <citation type="journal article" date="2019" name="Microbiol. Resour. Announc.">
        <title>Complete Genome Sequence of Halomonas sulfidaeris Strain Esulfide1 Isolated from a Metal Sulfide Rock at a Depth of 2,200 Meters, Obtained Using Nanopore Sequencing.</title>
        <authorList>
            <person name="Saito M."/>
            <person name="Nishigata A."/>
            <person name="Galipon J."/>
            <person name="Arakawa K."/>
        </authorList>
    </citation>
    <scope>NUCLEOTIDE SEQUENCE [LARGE SCALE GENOMIC DNA]</scope>
    <source>
        <strain evidence="2 3">ATCC BAA-803</strain>
    </source>
</reference>
<dbReference type="InterPro" id="IPR056740">
    <property type="entry name" value="ILV_EDD_C"/>
</dbReference>
<evidence type="ECO:0000259" key="1">
    <source>
        <dbReference type="Pfam" id="PF24877"/>
    </source>
</evidence>
<dbReference type="InterPro" id="IPR020558">
    <property type="entry name" value="DiOHA_6PGluconate_deHydtase_CS"/>
</dbReference>
<dbReference type="AlphaFoldDB" id="A0A455UE60"/>
<proteinExistence type="predicted"/>
<evidence type="ECO:0000313" key="3">
    <source>
        <dbReference type="Proteomes" id="UP000320231"/>
    </source>
</evidence>
<organism evidence="2 3">
    <name type="scientific">Vreelandella sulfidaeris</name>
    <dbReference type="NCBI Taxonomy" id="115553"/>
    <lineage>
        <taxon>Bacteria</taxon>
        <taxon>Pseudomonadati</taxon>
        <taxon>Pseudomonadota</taxon>
        <taxon>Gammaproteobacteria</taxon>
        <taxon>Oceanospirillales</taxon>
        <taxon>Halomonadaceae</taxon>
        <taxon>Vreelandella</taxon>
    </lineage>
</organism>
<accession>A0A455UE60</accession>
<name>A0A455UE60_9GAMM</name>
<dbReference type="GO" id="GO:0004456">
    <property type="term" value="F:phosphogluconate dehydratase activity"/>
    <property type="evidence" value="ECO:0007669"/>
    <property type="project" value="TreeGrafter"/>
</dbReference>
<dbReference type="Pfam" id="PF24877">
    <property type="entry name" value="ILV_EDD_C"/>
    <property type="match status" value="1"/>
</dbReference>
<protein>
    <recommendedName>
        <fullName evidence="1">Dihydroxy-acid/6-phosphogluconate dehydratase C-terminal domain-containing protein</fullName>
    </recommendedName>
</protein>
<dbReference type="PANTHER" id="PTHR43661:SF1">
    <property type="entry name" value="PHOSPHOGLUCONATE DEHYDRATASE"/>
    <property type="match status" value="1"/>
</dbReference>
<dbReference type="PROSITE" id="PS00887">
    <property type="entry name" value="ILVD_EDD_2"/>
    <property type="match status" value="1"/>
</dbReference>
<dbReference type="InterPro" id="IPR042096">
    <property type="entry name" value="Dihydro-acid_dehy_C"/>
</dbReference>
<dbReference type="EMBL" id="AP019514">
    <property type="protein sequence ID" value="BBI62628.1"/>
    <property type="molecule type" value="Genomic_DNA"/>
</dbReference>
<dbReference type="PANTHER" id="PTHR43661">
    <property type="entry name" value="D-XYLONATE DEHYDRATASE"/>
    <property type="match status" value="1"/>
</dbReference>
<dbReference type="Gene3D" id="3.50.30.80">
    <property type="entry name" value="IlvD/EDD C-terminal domain-like"/>
    <property type="match status" value="1"/>
</dbReference>
<feature type="domain" description="Dihydroxy-acid/6-phosphogluconate dehydratase C-terminal" evidence="1">
    <location>
        <begin position="1"/>
        <end position="176"/>
    </location>
</feature>
<dbReference type="KEGG" id="hsr:HSBAA_39340"/>
<dbReference type="GO" id="GO:0005829">
    <property type="term" value="C:cytosol"/>
    <property type="evidence" value="ECO:0007669"/>
    <property type="project" value="TreeGrafter"/>
</dbReference>